<accession>M2T9P2</accession>
<dbReference type="eggNOG" id="ENOG502S3UT">
    <property type="taxonomic scope" value="Eukaryota"/>
</dbReference>
<reference evidence="3" key="2">
    <citation type="journal article" date="2013" name="PLoS Genet.">
        <title>Comparative genome structure, secondary metabolite, and effector coding capacity across Cochliobolus pathogens.</title>
        <authorList>
            <person name="Condon B.J."/>
            <person name="Leng Y."/>
            <person name="Wu D."/>
            <person name="Bushley K.E."/>
            <person name="Ohm R.A."/>
            <person name="Otillar R."/>
            <person name="Martin J."/>
            <person name="Schackwitz W."/>
            <person name="Grimwood J."/>
            <person name="MohdZainudin N."/>
            <person name="Xue C."/>
            <person name="Wang R."/>
            <person name="Manning V.A."/>
            <person name="Dhillon B."/>
            <person name="Tu Z.J."/>
            <person name="Steffenson B.J."/>
            <person name="Salamov A."/>
            <person name="Sun H."/>
            <person name="Lowry S."/>
            <person name="LaButti K."/>
            <person name="Han J."/>
            <person name="Copeland A."/>
            <person name="Lindquist E."/>
            <person name="Barry K."/>
            <person name="Schmutz J."/>
            <person name="Baker S.E."/>
            <person name="Ciuffetti L.M."/>
            <person name="Grigoriev I.V."/>
            <person name="Zhong S."/>
            <person name="Turgeon B.G."/>
        </authorList>
    </citation>
    <scope>NUCLEOTIDE SEQUENCE [LARGE SCALE GENOMIC DNA]</scope>
    <source>
        <strain evidence="3">C5 / ATCC 48332 / race O</strain>
    </source>
</reference>
<name>M2T9P2_COCH5</name>
<protein>
    <submittedName>
        <fullName evidence="2">Uncharacterized protein</fullName>
    </submittedName>
</protein>
<dbReference type="AlphaFoldDB" id="M2T9P2"/>
<evidence type="ECO:0000256" key="1">
    <source>
        <dbReference type="SAM" id="MobiDB-lite"/>
    </source>
</evidence>
<dbReference type="STRING" id="701091.M2T9P2"/>
<gene>
    <name evidence="2" type="ORF">COCHEDRAFT_1170121</name>
</gene>
<evidence type="ECO:0000313" key="2">
    <source>
        <dbReference type="EMBL" id="EMD94265.1"/>
    </source>
</evidence>
<proteinExistence type="predicted"/>
<sequence>MSRPLMLRRNFSLLNRVPHSHIVRSAARHGHDSIIIQRVRIRRPFFSKTRLVGTVAVTAAAYGFVQYLGLEIEVEEVQEQGRKDGWEVAGSEEDGEEEEDDDAILFLPTGFSRPRPRTFYKGSDAEWKTFKEIANDRARASKIRNELVSMVRNNAEKKTLYTSRLGKIDTSRGMSWVEIQFPNGPPVEYERPGIELTENLQWRKATRPVEDAHHRRLERVLYPKEATDALYKDTTRKAEKAWKNFKIYMGWDQESKSETVQELFQRISTNRQPTGESTSIAPNTFSASANDTQRPGASPSPAPVDGPASIGFDLPDPKSMTLDLTQFRADFAKTYRPIVLQPPRGAFIVRALIEIYGDRARLTLNVSAVYDPKQGRYVQMSVVPWNYVEHYQPPRGGP</sequence>
<dbReference type="OMA" id="TAFHLWS"/>
<reference evidence="2 3" key="1">
    <citation type="journal article" date="2012" name="PLoS Pathog.">
        <title>Diverse lifestyles and strategies of plant pathogenesis encoded in the genomes of eighteen Dothideomycetes fungi.</title>
        <authorList>
            <person name="Ohm R.A."/>
            <person name="Feau N."/>
            <person name="Henrissat B."/>
            <person name="Schoch C.L."/>
            <person name="Horwitz B.A."/>
            <person name="Barry K.W."/>
            <person name="Condon B.J."/>
            <person name="Copeland A.C."/>
            <person name="Dhillon B."/>
            <person name="Glaser F."/>
            <person name="Hesse C.N."/>
            <person name="Kosti I."/>
            <person name="LaButti K."/>
            <person name="Lindquist E.A."/>
            <person name="Lucas S."/>
            <person name="Salamov A.A."/>
            <person name="Bradshaw R.E."/>
            <person name="Ciuffetti L."/>
            <person name="Hamelin R.C."/>
            <person name="Kema G.H.J."/>
            <person name="Lawrence C."/>
            <person name="Scott J.A."/>
            <person name="Spatafora J.W."/>
            <person name="Turgeon B.G."/>
            <person name="de Wit P.J.G.M."/>
            <person name="Zhong S."/>
            <person name="Goodwin S.B."/>
            <person name="Grigoriev I.V."/>
        </authorList>
    </citation>
    <scope>NUCLEOTIDE SEQUENCE [LARGE SCALE GENOMIC DNA]</scope>
    <source>
        <strain evidence="3">C5 / ATCC 48332 / race O</strain>
    </source>
</reference>
<dbReference type="EMBL" id="KB445572">
    <property type="protein sequence ID" value="EMD94265.1"/>
    <property type="molecule type" value="Genomic_DNA"/>
</dbReference>
<feature type="compositionally biased region" description="Polar residues" evidence="1">
    <location>
        <begin position="269"/>
        <end position="295"/>
    </location>
</feature>
<keyword evidence="3" id="KW-1185">Reference proteome</keyword>
<dbReference type="Proteomes" id="UP000016936">
    <property type="component" value="Unassembled WGS sequence"/>
</dbReference>
<feature type="region of interest" description="Disordered" evidence="1">
    <location>
        <begin position="269"/>
        <end position="308"/>
    </location>
</feature>
<dbReference type="OrthoDB" id="5316527at2759"/>
<dbReference type="HOGENOM" id="CLU_052209_0_0_1"/>
<evidence type="ECO:0000313" key="3">
    <source>
        <dbReference type="Proteomes" id="UP000016936"/>
    </source>
</evidence>
<organism evidence="2 3">
    <name type="scientific">Cochliobolus heterostrophus (strain C5 / ATCC 48332 / race O)</name>
    <name type="common">Southern corn leaf blight fungus</name>
    <name type="synonym">Bipolaris maydis</name>
    <dbReference type="NCBI Taxonomy" id="701091"/>
    <lineage>
        <taxon>Eukaryota</taxon>
        <taxon>Fungi</taxon>
        <taxon>Dikarya</taxon>
        <taxon>Ascomycota</taxon>
        <taxon>Pezizomycotina</taxon>
        <taxon>Dothideomycetes</taxon>
        <taxon>Pleosporomycetidae</taxon>
        <taxon>Pleosporales</taxon>
        <taxon>Pleosporineae</taxon>
        <taxon>Pleosporaceae</taxon>
        <taxon>Bipolaris</taxon>
    </lineage>
</organism>